<dbReference type="InParanoid" id="A0A024GS63"/>
<feature type="compositionally biased region" description="Polar residues" evidence="6">
    <location>
        <begin position="47"/>
        <end position="58"/>
    </location>
</feature>
<protein>
    <submittedName>
        <fullName evidence="7">Uncharacterized protein</fullName>
    </submittedName>
</protein>
<dbReference type="GO" id="GO:0030286">
    <property type="term" value="C:dynein complex"/>
    <property type="evidence" value="ECO:0007669"/>
    <property type="project" value="UniProtKB-KW"/>
</dbReference>
<evidence type="ECO:0000256" key="6">
    <source>
        <dbReference type="SAM" id="MobiDB-lite"/>
    </source>
</evidence>
<dbReference type="PANTHER" id="PTHR13183:SF0">
    <property type="entry name" value="AXONEMAL DYNEIN LIGHT INTERMEDIATE POLYPEPTIDE 1"/>
    <property type="match status" value="1"/>
</dbReference>
<evidence type="ECO:0000256" key="2">
    <source>
        <dbReference type="ARBA" id="ARBA00023054"/>
    </source>
</evidence>
<evidence type="ECO:0000313" key="7">
    <source>
        <dbReference type="EMBL" id="CCI49553.1"/>
    </source>
</evidence>
<keyword evidence="8" id="KW-1185">Reference proteome</keyword>
<dbReference type="GO" id="GO:0005930">
    <property type="term" value="C:axoneme"/>
    <property type="evidence" value="ECO:0007669"/>
    <property type="project" value="TreeGrafter"/>
</dbReference>
<organism evidence="7 8">
    <name type="scientific">Albugo candida</name>
    <dbReference type="NCBI Taxonomy" id="65357"/>
    <lineage>
        <taxon>Eukaryota</taxon>
        <taxon>Sar</taxon>
        <taxon>Stramenopiles</taxon>
        <taxon>Oomycota</taxon>
        <taxon>Peronosporomycetes</taxon>
        <taxon>Albuginales</taxon>
        <taxon>Albuginaceae</taxon>
        <taxon>Albugo</taxon>
    </lineage>
</organism>
<feature type="region of interest" description="Disordered" evidence="6">
    <location>
        <begin position="1"/>
        <end position="62"/>
    </location>
</feature>
<dbReference type="STRING" id="65357.A0A024GS63"/>
<dbReference type="Pfam" id="PF10211">
    <property type="entry name" value="Ax_dynein_light"/>
    <property type="match status" value="1"/>
</dbReference>
<accession>A0A024GS63</accession>
<comment type="caution">
    <text evidence="7">The sequence shown here is derived from an EMBL/GenBank/DDBJ whole genome shotgun (WGS) entry which is preliminary data.</text>
</comment>
<feature type="coiled-coil region" evidence="5">
    <location>
        <begin position="132"/>
        <end position="193"/>
    </location>
</feature>
<dbReference type="AlphaFoldDB" id="A0A024GS63"/>
<evidence type="ECO:0000256" key="4">
    <source>
        <dbReference type="ARBA" id="ARBA00038114"/>
    </source>
</evidence>
<reference evidence="7 8" key="1">
    <citation type="submission" date="2012-05" db="EMBL/GenBank/DDBJ databases">
        <title>Recombination and specialization in a pathogen metapopulation.</title>
        <authorList>
            <person name="Gardiner A."/>
            <person name="Kemen E."/>
            <person name="Schultz-Larsen T."/>
            <person name="MacLean D."/>
            <person name="Van Oosterhout C."/>
            <person name="Jones J.D.G."/>
        </authorList>
    </citation>
    <scope>NUCLEOTIDE SEQUENCE [LARGE SCALE GENOMIC DNA]</scope>
    <source>
        <strain evidence="7 8">Ac Nc2</strain>
    </source>
</reference>
<dbReference type="GO" id="GO:0045504">
    <property type="term" value="F:dynein heavy chain binding"/>
    <property type="evidence" value="ECO:0007669"/>
    <property type="project" value="TreeGrafter"/>
</dbReference>
<evidence type="ECO:0000256" key="3">
    <source>
        <dbReference type="ARBA" id="ARBA00023175"/>
    </source>
</evidence>
<keyword evidence="2 5" id="KW-0175">Coiled coil</keyword>
<keyword evidence="1" id="KW-0243">Dynein</keyword>
<proteinExistence type="inferred from homology"/>
<evidence type="ECO:0000313" key="8">
    <source>
        <dbReference type="Proteomes" id="UP000053237"/>
    </source>
</evidence>
<name>A0A024GS63_9STRA</name>
<feature type="compositionally biased region" description="Polar residues" evidence="6">
    <location>
        <begin position="1"/>
        <end position="18"/>
    </location>
</feature>
<sequence length="213" mass="24373">MPPPQNSLVKYSTPTLVSTTKDIKTKPPNKPIPPQSPVSVRRATHTKAGTPTRSSESPDNLDLRLQQRQARETGICPIREELYAQCFDELIRQVTINCAERGLLLLRVRDEARMTIAAYQTLYESSIAFGIRKALMAQQKKMENEREISQLELDTRDLQSQIEELATRCEVVVRREEEKKEAEEIRHREETDQLRSINDKLKANLESALSTSN</sequence>
<dbReference type="PANTHER" id="PTHR13183">
    <property type="entry name" value="AXONEMAL INNER ARM DYNEIN LIGHT CHAIN 28"/>
    <property type="match status" value="1"/>
</dbReference>
<dbReference type="InterPro" id="IPR019347">
    <property type="entry name" value="Axonemal_dynein_light_chain"/>
</dbReference>
<dbReference type="Proteomes" id="UP000053237">
    <property type="component" value="Unassembled WGS sequence"/>
</dbReference>
<evidence type="ECO:0000256" key="1">
    <source>
        <dbReference type="ARBA" id="ARBA00023017"/>
    </source>
</evidence>
<keyword evidence="3" id="KW-0505">Motor protein</keyword>
<dbReference type="EMBL" id="CAIX01000313">
    <property type="protein sequence ID" value="CCI49553.1"/>
    <property type="molecule type" value="Genomic_DNA"/>
</dbReference>
<gene>
    <name evidence="7" type="ORF">BN9_109050</name>
</gene>
<comment type="similarity">
    <text evidence="4">Belongs to the inner dynein arm light chain family.</text>
</comment>
<evidence type="ECO:0000256" key="5">
    <source>
        <dbReference type="SAM" id="Coils"/>
    </source>
</evidence>